<evidence type="ECO:0000313" key="4">
    <source>
        <dbReference type="Proteomes" id="UP001500506"/>
    </source>
</evidence>
<dbReference type="RefSeq" id="WP_232499376.1">
    <property type="nucleotide sequence ID" value="NZ_BAAANH010000003.1"/>
</dbReference>
<organism evidence="3 4">
    <name type="scientific">Agromyces humatus</name>
    <dbReference type="NCBI Taxonomy" id="279573"/>
    <lineage>
        <taxon>Bacteria</taxon>
        <taxon>Bacillati</taxon>
        <taxon>Actinomycetota</taxon>
        <taxon>Actinomycetes</taxon>
        <taxon>Micrococcales</taxon>
        <taxon>Microbacteriaceae</taxon>
        <taxon>Agromyces</taxon>
    </lineage>
</organism>
<evidence type="ECO:0000256" key="2">
    <source>
        <dbReference type="SAM" id="Phobius"/>
    </source>
</evidence>
<feature type="compositionally biased region" description="Low complexity" evidence="1">
    <location>
        <begin position="1"/>
        <end position="14"/>
    </location>
</feature>
<sequence>MTLDTSSPEAATPPAAAPPPPAPPTGPTSPPRAKGLGVALTLAIIVSAIPVIVVPVVGAWLVATSFTQTQQALAAVDAGEQVTGDTGVDGAAGSSFPVELPWDVEVTGPAYVAMMSGFPANDEWVALTEADPNANVFEYEHSTTGCYVWHTNGSVGADVDVANGDRAASIALIESALSTTVDPSQVIDGSLDAGDGAGAFGTVDAVEVAFAGDGFAATAVARTFAGIGEGAMVYVECADDALRADTVATARDLLYIALVPAGEGLE</sequence>
<protein>
    <submittedName>
        <fullName evidence="3">Uncharacterized protein</fullName>
    </submittedName>
</protein>
<reference evidence="4" key="1">
    <citation type="journal article" date="2019" name="Int. J. Syst. Evol. Microbiol.">
        <title>The Global Catalogue of Microorganisms (GCM) 10K type strain sequencing project: providing services to taxonomists for standard genome sequencing and annotation.</title>
        <authorList>
            <consortium name="The Broad Institute Genomics Platform"/>
            <consortium name="The Broad Institute Genome Sequencing Center for Infectious Disease"/>
            <person name="Wu L."/>
            <person name="Ma J."/>
        </authorList>
    </citation>
    <scope>NUCLEOTIDE SEQUENCE [LARGE SCALE GENOMIC DNA]</scope>
    <source>
        <strain evidence="4">JCM 14319</strain>
    </source>
</reference>
<evidence type="ECO:0000313" key="3">
    <source>
        <dbReference type="EMBL" id="GAA1758979.1"/>
    </source>
</evidence>
<keyword evidence="2" id="KW-0812">Transmembrane</keyword>
<dbReference type="EMBL" id="BAAANH010000003">
    <property type="protein sequence ID" value="GAA1758979.1"/>
    <property type="molecule type" value="Genomic_DNA"/>
</dbReference>
<evidence type="ECO:0000256" key="1">
    <source>
        <dbReference type="SAM" id="MobiDB-lite"/>
    </source>
</evidence>
<proteinExistence type="predicted"/>
<gene>
    <name evidence="3" type="ORF">GCM10009747_17360</name>
</gene>
<keyword evidence="2" id="KW-1133">Transmembrane helix</keyword>
<feature type="transmembrane region" description="Helical" evidence="2">
    <location>
        <begin position="36"/>
        <end position="63"/>
    </location>
</feature>
<feature type="region of interest" description="Disordered" evidence="1">
    <location>
        <begin position="1"/>
        <end position="32"/>
    </location>
</feature>
<feature type="compositionally biased region" description="Pro residues" evidence="1">
    <location>
        <begin position="15"/>
        <end position="30"/>
    </location>
</feature>
<comment type="caution">
    <text evidence="3">The sequence shown here is derived from an EMBL/GenBank/DDBJ whole genome shotgun (WGS) entry which is preliminary data.</text>
</comment>
<name>A0ABP4WTD9_9MICO</name>
<dbReference type="Proteomes" id="UP001500506">
    <property type="component" value="Unassembled WGS sequence"/>
</dbReference>
<keyword evidence="4" id="KW-1185">Reference proteome</keyword>
<keyword evidence="2" id="KW-0472">Membrane</keyword>
<accession>A0ABP4WTD9</accession>